<keyword evidence="3" id="KW-0731">Sigma factor</keyword>
<dbReference type="Gene3D" id="1.10.10.10">
    <property type="entry name" value="Winged helix-like DNA-binding domain superfamily/Winged helix DNA-binding domain"/>
    <property type="match status" value="1"/>
</dbReference>
<evidence type="ECO:0000313" key="9">
    <source>
        <dbReference type="Proteomes" id="UP000656881"/>
    </source>
</evidence>
<dbReference type="SUPFAM" id="SSF88659">
    <property type="entry name" value="Sigma3 and sigma4 domains of RNA polymerase sigma factors"/>
    <property type="match status" value="1"/>
</dbReference>
<accession>A0ABQ2MSD3</accession>
<sequence length="229" mass="25333">MRSEFGADPARPPGGPTAPCFGTNPVRGLAPDPRRGQNWAPGGAGEGDTVDADELLPLVARGDQKAFEELYGLVSGPVYGLVRRVLRDSAQSEEVAQEVLLELWRTAARYDPARGSALSWVLTLAHRRAVDRVRSARAAGERERRAAERAEPPPFDQVAEEVEGTLEREWVRRCLERLTDLQHQAVTLAYYDGYTYREVARRLSLPLGTVKTRMRDGLLRLRDCLGAAA</sequence>
<dbReference type="Proteomes" id="UP000656881">
    <property type="component" value="Unassembled WGS sequence"/>
</dbReference>
<dbReference type="SUPFAM" id="SSF88946">
    <property type="entry name" value="Sigma2 domain of RNA polymerase sigma factors"/>
    <property type="match status" value="1"/>
</dbReference>
<dbReference type="NCBIfam" id="NF007228">
    <property type="entry name" value="PRK09646.1"/>
    <property type="match status" value="1"/>
</dbReference>
<evidence type="ECO:0000256" key="3">
    <source>
        <dbReference type="ARBA" id="ARBA00023082"/>
    </source>
</evidence>
<proteinExistence type="inferred from homology"/>
<evidence type="ECO:0000259" key="6">
    <source>
        <dbReference type="Pfam" id="PF04542"/>
    </source>
</evidence>
<dbReference type="InterPro" id="IPR013249">
    <property type="entry name" value="RNA_pol_sigma70_r4_t2"/>
</dbReference>
<evidence type="ECO:0000256" key="2">
    <source>
        <dbReference type="ARBA" id="ARBA00023015"/>
    </source>
</evidence>
<feature type="region of interest" description="Disordered" evidence="5">
    <location>
        <begin position="1"/>
        <end position="50"/>
    </location>
</feature>
<dbReference type="InterPro" id="IPR013325">
    <property type="entry name" value="RNA_pol_sigma_r2"/>
</dbReference>
<evidence type="ECO:0000256" key="5">
    <source>
        <dbReference type="SAM" id="MobiDB-lite"/>
    </source>
</evidence>
<evidence type="ECO:0008006" key="10">
    <source>
        <dbReference type="Google" id="ProtNLM"/>
    </source>
</evidence>
<gene>
    <name evidence="8" type="ORF">GCM10012286_75140</name>
</gene>
<name>A0ABQ2MSD3_9ACTN</name>
<protein>
    <recommendedName>
        <fullName evidence="10">Sigma-70 family RNA polymerase sigma factor</fullName>
    </recommendedName>
</protein>
<evidence type="ECO:0000256" key="1">
    <source>
        <dbReference type="ARBA" id="ARBA00010641"/>
    </source>
</evidence>
<dbReference type="InterPro" id="IPR036388">
    <property type="entry name" value="WH-like_DNA-bd_sf"/>
</dbReference>
<feature type="domain" description="RNA polymerase sigma factor 70 region 4 type 2" evidence="7">
    <location>
        <begin position="168"/>
        <end position="221"/>
    </location>
</feature>
<keyword evidence="9" id="KW-1185">Reference proteome</keyword>
<dbReference type="PANTHER" id="PTHR43133:SF66">
    <property type="entry name" value="ECF RNA POLYMERASE SIGMA FACTOR SIGK"/>
    <property type="match status" value="1"/>
</dbReference>
<dbReference type="EMBL" id="BMNG01000022">
    <property type="protein sequence ID" value="GGO57705.1"/>
    <property type="molecule type" value="Genomic_DNA"/>
</dbReference>
<comment type="caution">
    <text evidence="8">The sequence shown here is derived from an EMBL/GenBank/DDBJ whole genome shotgun (WGS) entry which is preliminary data.</text>
</comment>
<feature type="domain" description="RNA polymerase sigma-70 region 2" evidence="6">
    <location>
        <begin position="75"/>
        <end position="137"/>
    </location>
</feature>
<keyword evidence="4" id="KW-0804">Transcription</keyword>
<dbReference type="CDD" id="cd06171">
    <property type="entry name" value="Sigma70_r4"/>
    <property type="match status" value="1"/>
</dbReference>
<organism evidence="8 9">
    <name type="scientific">Streptomyces lasiicapitis</name>
    <dbReference type="NCBI Taxonomy" id="1923961"/>
    <lineage>
        <taxon>Bacteria</taxon>
        <taxon>Bacillati</taxon>
        <taxon>Actinomycetota</taxon>
        <taxon>Actinomycetes</taxon>
        <taxon>Kitasatosporales</taxon>
        <taxon>Streptomycetaceae</taxon>
        <taxon>Streptomyces</taxon>
    </lineage>
</organism>
<reference evidence="9" key="1">
    <citation type="journal article" date="2019" name="Int. J. Syst. Evol. Microbiol.">
        <title>The Global Catalogue of Microorganisms (GCM) 10K type strain sequencing project: providing services to taxonomists for standard genome sequencing and annotation.</title>
        <authorList>
            <consortium name="The Broad Institute Genomics Platform"/>
            <consortium name="The Broad Institute Genome Sequencing Center for Infectious Disease"/>
            <person name="Wu L."/>
            <person name="Ma J."/>
        </authorList>
    </citation>
    <scope>NUCLEOTIDE SEQUENCE [LARGE SCALE GENOMIC DNA]</scope>
    <source>
        <strain evidence="9">CGMCC 4.7349</strain>
    </source>
</reference>
<dbReference type="InterPro" id="IPR007627">
    <property type="entry name" value="RNA_pol_sigma70_r2"/>
</dbReference>
<keyword evidence="2" id="KW-0805">Transcription regulation</keyword>
<comment type="similarity">
    <text evidence="1">Belongs to the sigma-70 factor family. ECF subfamily.</text>
</comment>
<dbReference type="Pfam" id="PF08281">
    <property type="entry name" value="Sigma70_r4_2"/>
    <property type="match status" value="1"/>
</dbReference>
<dbReference type="InterPro" id="IPR014284">
    <property type="entry name" value="RNA_pol_sigma-70_dom"/>
</dbReference>
<dbReference type="InterPro" id="IPR013324">
    <property type="entry name" value="RNA_pol_sigma_r3/r4-like"/>
</dbReference>
<dbReference type="InterPro" id="IPR039425">
    <property type="entry name" value="RNA_pol_sigma-70-like"/>
</dbReference>
<evidence type="ECO:0000313" key="8">
    <source>
        <dbReference type="EMBL" id="GGO57705.1"/>
    </source>
</evidence>
<dbReference type="Gene3D" id="1.10.1740.10">
    <property type="match status" value="1"/>
</dbReference>
<dbReference type="Pfam" id="PF04542">
    <property type="entry name" value="Sigma70_r2"/>
    <property type="match status" value="1"/>
</dbReference>
<evidence type="ECO:0000256" key="4">
    <source>
        <dbReference type="ARBA" id="ARBA00023163"/>
    </source>
</evidence>
<dbReference type="NCBIfam" id="TIGR02937">
    <property type="entry name" value="sigma70-ECF"/>
    <property type="match status" value="1"/>
</dbReference>
<dbReference type="PANTHER" id="PTHR43133">
    <property type="entry name" value="RNA POLYMERASE ECF-TYPE SIGMA FACTO"/>
    <property type="match status" value="1"/>
</dbReference>
<evidence type="ECO:0000259" key="7">
    <source>
        <dbReference type="Pfam" id="PF08281"/>
    </source>
</evidence>